<gene>
    <name evidence="2 4" type="primary">apaG</name>
    <name evidence="4" type="ORF">ACFQ0E_11050</name>
</gene>
<dbReference type="EMBL" id="JBHTIF010000001">
    <property type="protein sequence ID" value="MFD0726127.1"/>
    <property type="molecule type" value="Genomic_DNA"/>
</dbReference>
<keyword evidence="5" id="KW-1185">Reference proteome</keyword>
<comment type="caution">
    <text evidence="4">The sequence shown here is derived from an EMBL/GenBank/DDBJ whole genome shotgun (WGS) entry which is preliminary data.</text>
</comment>
<evidence type="ECO:0000313" key="5">
    <source>
        <dbReference type="Proteomes" id="UP001597110"/>
    </source>
</evidence>
<dbReference type="Gene3D" id="2.60.40.1470">
    <property type="entry name" value="ApaG domain"/>
    <property type="match status" value="1"/>
</dbReference>
<evidence type="ECO:0000256" key="2">
    <source>
        <dbReference type="HAMAP-Rule" id="MF_00791"/>
    </source>
</evidence>
<reference evidence="5" key="1">
    <citation type="journal article" date="2019" name="Int. J. Syst. Evol. Microbiol.">
        <title>The Global Catalogue of Microorganisms (GCM) 10K type strain sequencing project: providing services to taxonomists for standard genome sequencing and annotation.</title>
        <authorList>
            <consortium name="The Broad Institute Genomics Platform"/>
            <consortium name="The Broad Institute Genome Sequencing Center for Infectious Disease"/>
            <person name="Wu L."/>
            <person name="Ma J."/>
        </authorList>
    </citation>
    <scope>NUCLEOTIDE SEQUENCE [LARGE SCALE GENOMIC DNA]</scope>
    <source>
        <strain evidence="5">CCUG 55585</strain>
    </source>
</reference>
<dbReference type="RefSeq" id="WP_386823687.1">
    <property type="nucleotide sequence ID" value="NZ_JBHTIF010000001.1"/>
</dbReference>
<sequence length="131" mass="14953">MQDTSPEHPDYAIAIDIATRYLDEQSRPDEELYYFAYTIGIRNTGARAARLISRRWLIVDAIGFPREVVGEGVVGEQPHLRPGERFEYTSSTFFKTPYGTMEGAYTMRGDDGTEFEAPIPQFVLCIPRMLH</sequence>
<accession>A0ABW2YCJ8</accession>
<dbReference type="PANTHER" id="PTHR14289">
    <property type="entry name" value="F-BOX ONLY PROTEIN 3"/>
    <property type="match status" value="1"/>
</dbReference>
<evidence type="ECO:0000259" key="3">
    <source>
        <dbReference type="PROSITE" id="PS51087"/>
    </source>
</evidence>
<protein>
    <recommendedName>
        <fullName evidence="1 2">Protein ApaG</fullName>
    </recommendedName>
</protein>
<dbReference type="InterPro" id="IPR036767">
    <property type="entry name" value="ApaG_sf"/>
</dbReference>
<name>A0ABW2YCJ8_9GAMM</name>
<dbReference type="InterPro" id="IPR007474">
    <property type="entry name" value="ApaG_domain"/>
</dbReference>
<dbReference type="Pfam" id="PF04379">
    <property type="entry name" value="DUF525"/>
    <property type="match status" value="1"/>
</dbReference>
<dbReference type="InterPro" id="IPR023065">
    <property type="entry name" value="Uncharacterised_ApaG"/>
</dbReference>
<feature type="domain" description="ApaG" evidence="3">
    <location>
        <begin position="7"/>
        <end position="131"/>
    </location>
</feature>
<evidence type="ECO:0000256" key="1">
    <source>
        <dbReference type="ARBA" id="ARBA00017693"/>
    </source>
</evidence>
<dbReference type="NCBIfam" id="NF003967">
    <property type="entry name" value="PRK05461.1"/>
    <property type="match status" value="1"/>
</dbReference>
<organism evidence="4 5">
    <name type="scientific">Lysobacter brunescens</name>
    <dbReference type="NCBI Taxonomy" id="262323"/>
    <lineage>
        <taxon>Bacteria</taxon>
        <taxon>Pseudomonadati</taxon>
        <taxon>Pseudomonadota</taxon>
        <taxon>Gammaproteobacteria</taxon>
        <taxon>Lysobacterales</taxon>
        <taxon>Lysobacteraceae</taxon>
        <taxon>Lysobacter</taxon>
    </lineage>
</organism>
<dbReference type="HAMAP" id="MF_00791">
    <property type="entry name" value="ApaG"/>
    <property type="match status" value="1"/>
</dbReference>
<dbReference type="PROSITE" id="PS51087">
    <property type="entry name" value="APAG"/>
    <property type="match status" value="1"/>
</dbReference>
<dbReference type="Proteomes" id="UP001597110">
    <property type="component" value="Unassembled WGS sequence"/>
</dbReference>
<dbReference type="SUPFAM" id="SSF110069">
    <property type="entry name" value="ApaG-like"/>
    <property type="match status" value="1"/>
</dbReference>
<dbReference type="PANTHER" id="PTHR14289:SF16">
    <property type="entry name" value="POLYMERASE DELTA-INTERACTING PROTEIN 2"/>
    <property type="match status" value="1"/>
</dbReference>
<evidence type="ECO:0000313" key="4">
    <source>
        <dbReference type="EMBL" id="MFD0726127.1"/>
    </source>
</evidence>
<proteinExistence type="inferred from homology"/>